<dbReference type="EMBL" id="CP133548">
    <property type="protein sequence ID" value="WMS87371.1"/>
    <property type="molecule type" value="Genomic_DNA"/>
</dbReference>
<dbReference type="Gene3D" id="1.10.287.950">
    <property type="entry name" value="Methyl-accepting chemotaxis protein"/>
    <property type="match status" value="1"/>
</dbReference>
<dbReference type="Pfam" id="PF00015">
    <property type="entry name" value="MCPsignal"/>
    <property type="match status" value="1"/>
</dbReference>
<dbReference type="Proteomes" id="UP001239782">
    <property type="component" value="Chromosome"/>
</dbReference>
<feature type="transmembrane region" description="Helical" evidence="10">
    <location>
        <begin position="321"/>
        <end position="343"/>
    </location>
</feature>
<dbReference type="FunFam" id="1.10.287.950:FF:000001">
    <property type="entry name" value="Methyl-accepting chemotaxis sensory transducer"/>
    <property type="match status" value="1"/>
</dbReference>
<evidence type="ECO:0000313" key="14">
    <source>
        <dbReference type="Proteomes" id="UP001239782"/>
    </source>
</evidence>
<feature type="transmembrane region" description="Helical" evidence="10">
    <location>
        <begin position="12"/>
        <end position="30"/>
    </location>
</feature>
<accession>A0AA51X6Z9</accession>
<gene>
    <name evidence="13" type="ORF">Q9312_00225</name>
</gene>
<dbReference type="InterPro" id="IPR004090">
    <property type="entry name" value="Chemotax_Me-accpt_rcpt"/>
</dbReference>
<dbReference type="CDD" id="cd11386">
    <property type="entry name" value="MCP_signal"/>
    <property type="match status" value="1"/>
</dbReference>
<keyword evidence="7 9" id="KW-0807">Transducer</keyword>
<comment type="similarity">
    <text evidence="8">Belongs to the methyl-accepting chemotaxis (MCP) protein family.</text>
</comment>
<keyword evidence="6 10" id="KW-0472">Membrane</keyword>
<evidence type="ECO:0000256" key="7">
    <source>
        <dbReference type="ARBA" id="ARBA00023224"/>
    </source>
</evidence>
<feature type="domain" description="HAMP" evidence="12">
    <location>
        <begin position="345"/>
        <end position="399"/>
    </location>
</feature>
<dbReference type="PROSITE" id="PS50111">
    <property type="entry name" value="CHEMOTAXIS_TRANSDUC_2"/>
    <property type="match status" value="1"/>
</dbReference>
<evidence type="ECO:0000256" key="1">
    <source>
        <dbReference type="ARBA" id="ARBA00004651"/>
    </source>
</evidence>
<dbReference type="CDD" id="cd18773">
    <property type="entry name" value="PDC1_HK_sensor"/>
    <property type="match status" value="1"/>
</dbReference>
<evidence type="ECO:0000256" key="4">
    <source>
        <dbReference type="ARBA" id="ARBA00022692"/>
    </source>
</evidence>
<evidence type="ECO:0000256" key="8">
    <source>
        <dbReference type="ARBA" id="ARBA00029447"/>
    </source>
</evidence>
<evidence type="ECO:0000259" key="12">
    <source>
        <dbReference type="PROSITE" id="PS50885"/>
    </source>
</evidence>
<name>A0AA51X6Z9_9GAMM</name>
<feature type="domain" description="Methyl-accepting transducer" evidence="11">
    <location>
        <begin position="404"/>
        <end position="640"/>
    </location>
</feature>
<keyword evidence="5 10" id="KW-1133">Transmembrane helix</keyword>
<dbReference type="GO" id="GO:0007165">
    <property type="term" value="P:signal transduction"/>
    <property type="evidence" value="ECO:0007669"/>
    <property type="project" value="UniProtKB-KW"/>
</dbReference>
<dbReference type="CDD" id="cd06225">
    <property type="entry name" value="HAMP"/>
    <property type="match status" value="1"/>
</dbReference>
<dbReference type="GO" id="GO:0005886">
    <property type="term" value="C:plasma membrane"/>
    <property type="evidence" value="ECO:0007669"/>
    <property type="project" value="UniProtKB-SubCell"/>
</dbReference>
<dbReference type="Pfam" id="PF00672">
    <property type="entry name" value="HAMP"/>
    <property type="match status" value="1"/>
</dbReference>
<evidence type="ECO:0000256" key="5">
    <source>
        <dbReference type="ARBA" id="ARBA00022989"/>
    </source>
</evidence>
<dbReference type="SUPFAM" id="SSF58104">
    <property type="entry name" value="Methyl-accepting chemotaxis protein (MCP) signaling domain"/>
    <property type="match status" value="1"/>
</dbReference>
<dbReference type="GO" id="GO:0004888">
    <property type="term" value="F:transmembrane signaling receptor activity"/>
    <property type="evidence" value="ECO:0007669"/>
    <property type="project" value="InterPro"/>
</dbReference>
<dbReference type="PRINTS" id="PR00260">
    <property type="entry name" value="CHEMTRNSDUCR"/>
</dbReference>
<dbReference type="InterPro" id="IPR003660">
    <property type="entry name" value="HAMP_dom"/>
</dbReference>
<comment type="subcellular location">
    <subcellularLocation>
        <location evidence="1">Cell membrane</location>
        <topology evidence="1">Multi-pass membrane protein</topology>
    </subcellularLocation>
</comment>
<dbReference type="KEGG" id="plei:Q9312_00225"/>
<evidence type="ECO:0000313" key="13">
    <source>
        <dbReference type="EMBL" id="WMS87371.1"/>
    </source>
</evidence>
<keyword evidence="2" id="KW-1003">Cell membrane</keyword>
<evidence type="ECO:0000256" key="3">
    <source>
        <dbReference type="ARBA" id="ARBA00022500"/>
    </source>
</evidence>
<proteinExistence type="inferred from homology"/>
<dbReference type="Pfam" id="PF02743">
    <property type="entry name" value="dCache_1"/>
    <property type="match status" value="1"/>
</dbReference>
<dbReference type="Gene3D" id="3.30.450.20">
    <property type="entry name" value="PAS domain"/>
    <property type="match status" value="1"/>
</dbReference>
<dbReference type="SMART" id="SM00283">
    <property type="entry name" value="MA"/>
    <property type="match status" value="1"/>
</dbReference>
<dbReference type="PANTHER" id="PTHR32089:SF112">
    <property type="entry name" value="LYSOZYME-LIKE PROTEIN-RELATED"/>
    <property type="match status" value="1"/>
</dbReference>
<evidence type="ECO:0000256" key="2">
    <source>
        <dbReference type="ARBA" id="ARBA00022475"/>
    </source>
</evidence>
<protein>
    <submittedName>
        <fullName evidence="13">Methyl-accepting chemotaxis protein</fullName>
    </submittedName>
</protein>
<keyword evidence="3" id="KW-0145">Chemotaxis</keyword>
<dbReference type="PROSITE" id="PS50885">
    <property type="entry name" value="HAMP"/>
    <property type="match status" value="1"/>
</dbReference>
<dbReference type="SMART" id="SM00304">
    <property type="entry name" value="HAMP"/>
    <property type="match status" value="1"/>
</dbReference>
<evidence type="ECO:0000256" key="9">
    <source>
        <dbReference type="PROSITE-ProRule" id="PRU00284"/>
    </source>
</evidence>
<organism evidence="13 14">
    <name type="scientific">Pleionea litopenaei</name>
    <dbReference type="NCBI Taxonomy" id="3070815"/>
    <lineage>
        <taxon>Bacteria</taxon>
        <taxon>Pseudomonadati</taxon>
        <taxon>Pseudomonadota</taxon>
        <taxon>Gammaproteobacteria</taxon>
        <taxon>Oceanospirillales</taxon>
        <taxon>Pleioneaceae</taxon>
        <taxon>Pleionea</taxon>
    </lineage>
</organism>
<reference evidence="13 14" key="1">
    <citation type="submission" date="2023-08" db="EMBL/GenBank/DDBJ databases">
        <title>Pleionea litopenaei sp. nov., isolated from stomach of juvenile Litopenaeus vannamei.</title>
        <authorList>
            <person name="Rho A.M."/>
            <person name="Hwang C.Y."/>
        </authorList>
    </citation>
    <scope>NUCLEOTIDE SEQUENCE [LARGE SCALE GENOMIC DNA]</scope>
    <source>
        <strain evidence="13 14">HL-JVS1</strain>
    </source>
</reference>
<dbReference type="InterPro" id="IPR033479">
    <property type="entry name" value="dCache_1"/>
</dbReference>
<evidence type="ECO:0000259" key="11">
    <source>
        <dbReference type="PROSITE" id="PS50111"/>
    </source>
</evidence>
<dbReference type="InterPro" id="IPR004089">
    <property type="entry name" value="MCPsignal_dom"/>
</dbReference>
<dbReference type="RefSeq" id="WP_309202512.1">
    <property type="nucleotide sequence ID" value="NZ_CP133548.1"/>
</dbReference>
<dbReference type="PANTHER" id="PTHR32089">
    <property type="entry name" value="METHYL-ACCEPTING CHEMOTAXIS PROTEIN MCPB"/>
    <property type="match status" value="1"/>
</dbReference>
<evidence type="ECO:0000256" key="6">
    <source>
        <dbReference type="ARBA" id="ARBA00023136"/>
    </source>
</evidence>
<keyword evidence="14" id="KW-1185">Reference proteome</keyword>
<sequence>MQVSSSLQRKLIFSISGALALLLGIAGYFVSVKIAELAEDKVSSQAASLLELKAQEVTSFFTERARVPLTFFQDPRVTTWFANHRQRGANLDGDEKYQGIHQSFNKIVASDETIKSIFIGSANTFEYFYEQGRVGVDTEGANAGDVSKGYFTNKRPWWHEALKQDRLYLTSPQVDATDKTVSSVLQMTVYGPNRQLIGVAGVDILITTVGDLISQVQYENQGSAFLINEQQELVYFARKQDDLELNQPLAELDGKFQNSQGFAALSSQIASSVSGKGVPVELEGVDYQVFYVPVQAKVPYINWTLGLLVPETVISEPIEQAVFYSTLIIVLIIVVLSLITWVISLRIVRPVKQIANAMSDIAHGDGDLTRRLSIVSNDEVGAVATEFNRFIDKIQGLISQATTNSEQVSSTADRVSDTASKLNQEVVQERGQMDKVADSVSQMMGVSEAIKQQAQNADAVVGEVANSVETVADNSRNTQRVISEVSQAISKATEAVVALNDDVGEIGAVLDVIKNIAEQTNLLALNAAIEAARAGEQGRGFAVVADEVRVLATRTQESTDHIQKTIEKLQSGAAMVKQSMEHSDQMSDQGVQQVEQVLLAIEQIDSAVGQVKQVSKDISSATQEQETIANTIEKNLTAIHRLTELMVNHSGAMDQDSHLLNQLSSELQKIVKQFKV</sequence>
<dbReference type="GO" id="GO:0006935">
    <property type="term" value="P:chemotaxis"/>
    <property type="evidence" value="ECO:0007669"/>
    <property type="project" value="UniProtKB-KW"/>
</dbReference>
<dbReference type="AlphaFoldDB" id="A0AA51X6Z9"/>
<keyword evidence="4 10" id="KW-0812">Transmembrane</keyword>
<evidence type="ECO:0000256" key="10">
    <source>
        <dbReference type="SAM" id="Phobius"/>
    </source>
</evidence>